<dbReference type="InterPro" id="IPR011051">
    <property type="entry name" value="RmlC_Cupin_sf"/>
</dbReference>
<dbReference type="PIRSF" id="PIRSF006232">
    <property type="entry name" value="Pirin"/>
    <property type="match status" value="1"/>
</dbReference>
<dbReference type="InterPro" id="IPR012093">
    <property type="entry name" value="Pirin"/>
</dbReference>
<comment type="caution">
    <text evidence="6">The sequence shown here is derived from an EMBL/GenBank/DDBJ whole genome shotgun (WGS) entry which is preliminary data.</text>
</comment>
<evidence type="ECO:0000313" key="7">
    <source>
        <dbReference type="Proteomes" id="UP000017837"/>
    </source>
</evidence>
<evidence type="ECO:0000259" key="5">
    <source>
        <dbReference type="Pfam" id="PF05726"/>
    </source>
</evidence>
<dbReference type="CDD" id="cd02909">
    <property type="entry name" value="cupin_pirin_N"/>
    <property type="match status" value="1"/>
</dbReference>
<dbReference type="GO" id="GO:0046872">
    <property type="term" value="F:metal ion binding"/>
    <property type="evidence" value="ECO:0007669"/>
    <property type="project" value="UniProtKB-KW"/>
</dbReference>
<name>V4RQD5_9CAUL</name>
<dbReference type="AlphaFoldDB" id="V4RQD5"/>
<evidence type="ECO:0000259" key="4">
    <source>
        <dbReference type="Pfam" id="PF02678"/>
    </source>
</evidence>
<evidence type="ECO:0000313" key="6">
    <source>
        <dbReference type="EMBL" id="ESQ93443.1"/>
    </source>
</evidence>
<protein>
    <submittedName>
        <fullName evidence="6">Nuclease PIN</fullName>
    </submittedName>
</protein>
<keyword evidence="7" id="KW-1185">Reference proteome</keyword>
<dbReference type="eggNOG" id="COG1741">
    <property type="taxonomic scope" value="Bacteria"/>
</dbReference>
<evidence type="ECO:0000256" key="3">
    <source>
        <dbReference type="RuleBase" id="RU003457"/>
    </source>
</evidence>
<dbReference type="EMBL" id="AWGB01000008">
    <property type="protein sequence ID" value="ESQ93443.1"/>
    <property type="molecule type" value="Genomic_DNA"/>
</dbReference>
<feature type="binding site" evidence="2">
    <location>
        <position position="104"/>
    </location>
    <ligand>
        <name>Fe cation</name>
        <dbReference type="ChEBI" id="CHEBI:24875"/>
    </ligand>
</feature>
<dbReference type="STRING" id="1121022.GCA_000376105_00822"/>
<dbReference type="PATRIC" id="fig|1121022.4.peg.1182"/>
<dbReference type="PANTHER" id="PTHR13903:SF8">
    <property type="entry name" value="PIRIN"/>
    <property type="match status" value="1"/>
</dbReference>
<reference evidence="6 7" key="1">
    <citation type="journal article" date="2014" name="Nature">
        <title>Sequential evolution of bacterial morphology by co-option of a developmental regulator.</title>
        <authorList>
            <person name="Jiang C."/>
            <person name="Brown P.J."/>
            <person name="Ducret A."/>
            <person name="Brun Y.V."/>
        </authorList>
    </citation>
    <scope>NUCLEOTIDE SEQUENCE [LARGE SCALE GENOMIC DNA]</scope>
    <source>
        <strain evidence="6 7">DSM 16100</strain>
    </source>
</reference>
<dbReference type="Pfam" id="PF05726">
    <property type="entry name" value="Pirin_C"/>
    <property type="match status" value="1"/>
</dbReference>
<feature type="domain" description="Pirin N-terminal" evidence="4">
    <location>
        <begin position="23"/>
        <end position="126"/>
    </location>
</feature>
<keyword evidence="2" id="KW-0408">Iron</keyword>
<feature type="binding site" evidence="2">
    <location>
        <position position="62"/>
    </location>
    <ligand>
        <name>Fe cation</name>
        <dbReference type="ChEBI" id="CHEBI:24875"/>
    </ligand>
</feature>
<feature type="domain" description="Pirin C-terminal" evidence="5">
    <location>
        <begin position="182"/>
        <end position="279"/>
    </location>
</feature>
<dbReference type="InterPro" id="IPR014710">
    <property type="entry name" value="RmlC-like_jellyroll"/>
</dbReference>
<evidence type="ECO:0000256" key="2">
    <source>
        <dbReference type="PIRSR" id="PIRSR006232-1"/>
    </source>
</evidence>
<sequence>MTTKPVLDLHPATRDDIADLVTRRPVPSRRLNNIGAFLFLNHHGPQTYAPGNRGLPFGPHPHRGFETVTFILEGDLAHRDSGGHESVIHAGGVQWMTAGSGLVHEEVSPEAFKRAGGPMEILQLWVNLPSHLKMTAPRYTGVQISQIPTIEAEGVTLNLISGEWRDLKGAITSLTGVFMTTLDMKTGGRIVFDGLTGRDVFCYVVRGDVAVNGTDVSHFNLVEFGEGDLVDIEAVKDSVLLFGHAAPINEPIVAHGPFVMNTVQEIHQAYADYQAGKFG</sequence>
<comment type="cofactor">
    <cofactor evidence="2">
        <name>Fe cation</name>
        <dbReference type="ChEBI" id="CHEBI:24875"/>
    </cofactor>
    <text evidence="2">Binds 1 Fe cation per subunit.</text>
</comment>
<dbReference type="PANTHER" id="PTHR13903">
    <property type="entry name" value="PIRIN-RELATED"/>
    <property type="match status" value="1"/>
</dbReference>
<proteinExistence type="inferred from homology"/>
<feature type="binding site" evidence="2">
    <location>
        <position position="106"/>
    </location>
    <ligand>
        <name>Fe cation</name>
        <dbReference type="ChEBI" id="CHEBI:24875"/>
    </ligand>
</feature>
<comment type="similarity">
    <text evidence="1 3">Belongs to the pirin family.</text>
</comment>
<dbReference type="Pfam" id="PF02678">
    <property type="entry name" value="Pirin"/>
    <property type="match status" value="1"/>
</dbReference>
<dbReference type="RefSeq" id="WP_018080489.1">
    <property type="nucleotide sequence ID" value="NZ_AQWM01000002.1"/>
</dbReference>
<gene>
    <name evidence="6" type="ORF">ABENE_05940</name>
</gene>
<feature type="binding site" evidence="2">
    <location>
        <position position="60"/>
    </location>
    <ligand>
        <name>Fe cation</name>
        <dbReference type="ChEBI" id="CHEBI:24875"/>
    </ligand>
</feature>
<dbReference type="Gene3D" id="2.60.120.10">
    <property type="entry name" value="Jelly Rolls"/>
    <property type="match status" value="2"/>
</dbReference>
<evidence type="ECO:0000256" key="1">
    <source>
        <dbReference type="ARBA" id="ARBA00008416"/>
    </source>
</evidence>
<dbReference type="InterPro" id="IPR003829">
    <property type="entry name" value="Pirin_N_dom"/>
</dbReference>
<dbReference type="Proteomes" id="UP000017837">
    <property type="component" value="Unassembled WGS sequence"/>
</dbReference>
<organism evidence="6 7">
    <name type="scientific">Asticcacaulis benevestitus DSM 16100 = ATCC BAA-896</name>
    <dbReference type="NCBI Taxonomy" id="1121022"/>
    <lineage>
        <taxon>Bacteria</taxon>
        <taxon>Pseudomonadati</taxon>
        <taxon>Pseudomonadota</taxon>
        <taxon>Alphaproteobacteria</taxon>
        <taxon>Caulobacterales</taxon>
        <taxon>Caulobacteraceae</taxon>
        <taxon>Asticcacaulis</taxon>
    </lineage>
</organism>
<dbReference type="OrthoDB" id="9780903at2"/>
<dbReference type="InterPro" id="IPR008778">
    <property type="entry name" value="Pirin_C_dom"/>
</dbReference>
<dbReference type="SUPFAM" id="SSF51182">
    <property type="entry name" value="RmlC-like cupins"/>
    <property type="match status" value="1"/>
</dbReference>
<accession>V4RQD5</accession>
<keyword evidence="2" id="KW-0479">Metal-binding</keyword>